<sequence>MIPAPIFSGTFFVVLAISFLAAVAMLLWAVALALFPRARQSFRAHRGRSTAILAALGVTSSFFVLMCVISLRVELNTRKEEAAKHPVLEKREHLLGIDMPPGTRLSLFNAGDMKSIEKVEFPHVVDVHGIPAVAMNVGSEFDDEAPRNDQYPPSLTALRLTTTGPRTIDGWICGANEPLEIVLRNDARIRTLWLCHLADGNRVAGVAVPAGSRLMRSTTAYGDGLRDNDYWEIRVADGAVFELSSLPLRHPDVRLDRNRNILAFDYATLARAASVGDLTYPAGTDVRFGVRGLREHYPGAWLFKTARGQHAVSKIIGPLADGASVAQAPSGKVYAIFPPEAE</sequence>
<proteinExistence type="predicted"/>
<protein>
    <submittedName>
        <fullName evidence="2">Uncharacterized protein</fullName>
    </submittedName>
</protein>
<accession>A0A7T6VKI4</accession>
<dbReference type="EMBL" id="CP066770">
    <property type="protein sequence ID" value="QQK05604.1"/>
    <property type="molecule type" value="Genomic_DNA"/>
</dbReference>
<feature type="transmembrane region" description="Helical" evidence="1">
    <location>
        <begin position="6"/>
        <end position="30"/>
    </location>
</feature>
<gene>
    <name evidence="2" type="ORF">JFN94_16965</name>
</gene>
<dbReference type="RefSeq" id="WP_175750640.1">
    <property type="nucleotide sequence ID" value="NZ_CADEPR010000004.1"/>
</dbReference>
<dbReference type="KEGG" id="bann:JFN94_16965"/>
<keyword evidence="1" id="KW-1133">Transmembrane helix</keyword>
<keyword evidence="1" id="KW-0472">Membrane</keyword>
<name>A0A7T6VKI4_9BURK</name>
<evidence type="ECO:0000313" key="2">
    <source>
        <dbReference type="EMBL" id="QQK05604.1"/>
    </source>
</evidence>
<feature type="transmembrane region" description="Helical" evidence="1">
    <location>
        <begin position="51"/>
        <end position="71"/>
    </location>
</feature>
<evidence type="ECO:0000313" key="3">
    <source>
        <dbReference type="Proteomes" id="UP000596205"/>
    </source>
</evidence>
<dbReference type="Proteomes" id="UP000596205">
    <property type="component" value="Chromosome 2"/>
</dbReference>
<evidence type="ECO:0000256" key="1">
    <source>
        <dbReference type="SAM" id="Phobius"/>
    </source>
</evidence>
<keyword evidence="1" id="KW-0812">Transmembrane</keyword>
<organism evidence="2 3">
    <name type="scientific">Burkholderia anthina</name>
    <dbReference type="NCBI Taxonomy" id="179879"/>
    <lineage>
        <taxon>Bacteria</taxon>
        <taxon>Pseudomonadati</taxon>
        <taxon>Pseudomonadota</taxon>
        <taxon>Betaproteobacteria</taxon>
        <taxon>Burkholderiales</taxon>
        <taxon>Burkholderiaceae</taxon>
        <taxon>Burkholderia</taxon>
        <taxon>Burkholderia cepacia complex</taxon>
    </lineage>
</organism>
<reference evidence="2 3" key="1">
    <citation type="submission" date="2020-12" db="EMBL/GenBank/DDBJ databases">
        <title>Complete genome sequence of Burkholderia anthina BJQ0011.</title>
        <authorList>
            <person name="Xu Y."/>
        </authorList>
    </citation>
    <scope>NUCLEOTIDE SEQUENCE [LARGE SCALE GENOMIC DNA]</scope>
    <source>
        <strain evidence="2 3">BJQ0011</strain>
    </source>
</reference>
<dbReference type="AlphaFoldDB" id="A0A7T6VKI4"/>